<evidence type="ECO:0000256" key="4">
    <source>
        <dbReference type="ARBA" id="ARBA00022989"/>
    </source>
</evidence>
<keyword evidence="5 6" id="KW-0472">Membrane</keyword>
<evidence type="ECO:0000259" key="7">
    <source>
        <dbReference type="Pfam" id="PF00324"/>
    </source>
</evidence>
<evidence type="ECO:0000256" key="5">
    <source>
        <dbReference type="ARBA" id="ARBA00023136"/>
    </source>
</evidence>
<dbReference type="GO" id="GO:0016020">
    <property type="term" value="C:membrane"/>
    <property type="evidence" value="ECO:0007669"/>
    <property type="project" value="UniProtKB-SubCell"/>
</dbReference>
<evidence type="ECO:0000256" key="1">
    <source>
        <dbReference type="ARBA" id="ARBA00004141"/>
    </source>
</evidence>
<dbReference type="PANTHER" id="PTHR43243">
    <property type="entry name" value="INNER MEMBRANE TRANSPORTER YGJI-RELATED"/>
    <property type="match status" value="1"/>
</dbReference>
<evidence type="ECO:0000256" key="3">
    <source>
        <dbReference type="ARBA" id="ARBA00022692"/>
    </source>
</evidence>
<evidence type="ECO:0000256" key="2">
    <source>
        <dbReference type="ARBA" id="ARBA00022448"/>
    </source>
</evidence>
<dbReference type="Proteomes" id="UP000547458">
    <property type="component" value="Unassembled WGS sequence"/>
</dbReference>
<accession>A0A846RMW0</accession>
<sequence>MPESSYSQGRTLANAGPAVELSFLIAEVVVGLSAICYAELATTVPVAGSAYAFSFATLGEMVAFVIGMDLVLAFTVGSTALATSFSQYLGVVLGAPRSRSPSDCLRRYRG</sequence>
<protein>
    <submittedName>
        <fullName evidence="8">Amino acid transporter</fullName>
    </submittedName>
</protein>
<keyword evidence="4 6" id="KW-1133">Transmembrane helix</keyword>
<dbReference type="Gene3D" id="1.20.1740.10">
    <property type="entry name" value="Amino acid/polyamine transporter I"/>
    <property type="match status" value="1"/>
</dbReference>
<feature type="transmembrane region" description="Helical" evidence="6">
    <location>
        <begin position="21"/>
        <end position="40"/>
    </location>
</feature>
<evidence type="ECO:0000256" key="6">
    <source>
        <dbReference type="SAM" id="Phobius"/>
    </source>
</evidence>
<dbReference type="EMBL" id="JAATJL010000001">
    <property type="protein sequence ID" value="NJC21467.1"/>
    <property type="molecule type" value="Genomic_DNA"/>
</dbReference>
<evidence type="ECO:0000313" key="8">
    <source>
        <dbReference type="EMBL" id="NJC21467.1"/>
    </source>
</evidence>
<feature type="domain" description="Amino acid permease/ SLC12A" evidence="7">
    <location>
        <begin position="9"/>
        <end position="86"/>
    </location>
</feature>
<keyword evidence="2" id="KW-0813">Transport</keyword>
<dbReference type="PANTHER" id="PTHR43243:SF4">
    <property type="entry name" value="CATIONIC AMINO ACID TRANSPORTER 4"/>
    <property type="match status" value="1"/>
</dbReference>
<proteinExistence type="predicted"/>
<gene>
    <name evidence="8" type="ORF">BJ994_000543</name>
</gene>
<dbReference type="InterPro" id="IPR004841">
    <property type="entry name" value="AA-permease/SLC12A_dom"/>
</dbReference>
<keyword evidence="9" id="KW-1185">Reference proteome</keyword>
<comment type="caution">
    <text evidence="8">The sequence shown here is derived from an EMBL/GenBank/DDBJ whole genome shotgun (WGS) entry which is preliminary data.</text>
</comment>
<reference evidence="8 9" key="1">
    <citation type="submission" date="2020-03" db="EMBL/GenBank/DDBJ databases">
        <title>Sequencing the genomes of 1000 actinobacteria strains.</title>
        <authorList>
            <person name="Klenk H.-P."/>
        </authorList>
    </citation>
    <scope>NUCLEOTIDE SEQUENCE [LARGE SCALE GENOMIC DNA]</scope>
    <source>
        <strain evidence="8 9">DSM 16403</strain>
    </source>
</reference>
<organism evidence="8 9">
    <name type="scientific">Arthrobacter pigmenti</name>
    <dbReference type="NCBI Taxonomy" id="271432"/>
    <lineage>
        <taxon>Bacteria</taxon>
        <taxon>Bacillati</taxon>
        <taxon>Actinomycetota</taxon>
        <taxon>Actinomycetes</taxon>
        <taxon>Micrococcales</taxon>
        <taxon>Micrococcaceae</taxon>
        <taxon>Arthrobacter</taxon>
    </lineage>
</organism>
<dbReference type="Pfam" id="PF00324">
    <property type="entry name" value="AA_permease"/>
    <property type="match status" value="1"/>
</dbReference>
<feature type="transmembrane region" description="Helical" evidence="6">
    <location>
        <begin position="52"/>
        <end position="76"/>
    </location>
</feature>
<name>A0A846RMW0_9MICC</name>
<dbReference type="GO" id="GO:0015171">
    <property type="term" value="F:amino acid transmembrane transporter activity"/>
    <property type="evidence" value="ECO:0007669"/>
    <property type="project" value="TreeGrafter"/>
</dbReference>
<keyword evidence="3 6" id="KW-0812">Transmembrane</keyword>
<dbReference type="AlphaFoldDB" id="A0A846RMW0"/>
<evidence type="ECO:0000313" key="9">
    <source>
        <dbReference type="Proteomes" id="UP000547458"/>
    </source>
</evidence>
<comment type="subcellular location">
    <subcellularLocation>
        <location evidence="1">Membrane</location>
        <topology evidence="1">Multi-pass membrane protein</topology>
    </subcellularLocation>
</comment>